<feature type="transmembrane region" description="Helical" evidence="6">
    <location>
        <begin position="235"/>
        <end position="254"/>
    </location>
</feature>
<reference evidence="7" key="1">
    <citation type="submission" date="2015-10" db="EMBL/GenBank/DDBJ databases">
        <authorList>
            <person name="Gilbert D.G."/>
        </authorList>
    </citation>
    <scope>NUCLEOTIDE SEQUENCE</scope>
</reference>
<evidence type="ECO:0000256" key="3">
    <source>
        <dbReference type="ARBA" id="ARBA00022692"/>
    </source>
</evidence>
<protein>
    <submittedName>
        <fullName evidence="7">Sodium-dependent phosphate transporter</fullName>
    </submittedName>
</protein>
<dbReference type="GO" id="GO:0005436">
    <property type="term" value="F:sodium:phosphate symporter activity"/>
    <property type="evidence" value="ECO:0007669"/>
    <property type="project" value="InterPro"/>
</dbReference>
<evidence type="ECO:0000313" key="7">
    <source>
        <dbReference type="EMBL" id="CUV08245.1"/>
    </source>
</evidence>
<keyword evidence="2" id="KW-1003">Cell membrane</keyword>
<feature type="transmembrane region" description="Helical" evidence="6">
    <location>
        <begin position="93"/>
        <end position="113"/>
    </location>
</feature>
<feature type="transmembrane region" description="Helical" evidence="6">
    <location>
        <begin position="55"/>
        <end position="73"/>
    </location>
</feature>
<dbReference type="PANTHER" id="PTHR10010">
    <property type="entry name" value="SOLUTE CARRIER FAMILY 34 SODIUM PHOSPHATE , MEMBER 2-RELATED"/>
    <property type="match status" value="1"/>
</dbReference>
<comment type="subcellular location">
    <subcellularLocation>
        <location evidence="1">Cell membrane</location>
        <topology evidence="1">Multi-pass membrane protein</topology>
    </subcellularLocation>
</comment>
<feature type="transmembrane region" description="Helical" evidence="6">
    <location>
        <begin position="347"/>
        <end position="367"/>
    </location>
</feature>
<keyword evidence="3 6" id="KW-0812">Transmembrane</keyword>
<evidence type="ECO:0000256" key="4">
    <source>
        <dbReference type="ARBA" id="ARBA00022989"/>
    </source>
</evidence>
<proteinExistence type="predicted"/>
<dbReference type="NCBIfam" id="NF037997">
    <property type="entry name" value="Na_Pi_symport"/>
    <property type="match status" value="2"/>
</dbReference>
<evidence type="ECO:0000256" key="6">
    <source>
        <dbReference type="SAM" id="Phobius"/>
    </source>
</evidence>
<feature type="transmembrane region" description="Helical" evidence="6">
    <location>
        <begin position="304"/>
        <end position="326"/>
    </location>
</feature>
<dbReference type="AlphaFoldDB" id="A0A160VCZ9"/>
<evidence type="ECO:0000256" key="5">
    <source>
        <dbReference type="ARBA" id="ARBA00023136"/>
    </source>
</evidence>
<feature type="transmembrane region" description="Helical" evidence="6">
    <location>
        <begin position="193"/>
        <end position="214"/>
    </location>
</feature>
<gene>
    <name evidence="7" type="ORF">MGWOODY_Mmi905</name>
</gene>
<dbReference type="PANTHER" id="PTHR10010:SF46">
    <property type="entry name" value="SODIUM-DEPENDENT PHOSPHATE TRANSPORT PROTEIN 2B"/>
    <property type="match status" value="1"/>
</dbReference>
<dbReference type="InterPro" id="IPR003841">
    <property type="entry name" value="Na/Pi_transpt"/>
</dbReference>
<organism evidence="7">
    <name type="scientific">hydrothermal vent metagenome</name>
    <dbReference type="NCBI Taxonomy" id="652676"/>
    <lineage>
        <taxon>unclassified sequences</taxon>
        <taxon>metagenomes</taxon>
        <taxon>ecological metagenomes</taxon>
    </lineage>
</organism>
<dbReference type="EMBL" id="FAXC01000033">
    <property type="protein sequence ID" value="CUV08245.1"/>
    <property type="molecule type" value="Genomic_DNA"/>
</dbReference>
<feature type="transmembrane region" description="Helical" evidence="6">
    <location>
        <begin position="13"/>
        <end position="34"/>
    </location>
</feature>
<dbReference type="GO" id="GO:0005886">
    <property type="term" value="C:plasma membrane"/>
    <property type="evidence" value="ECO:0007669"/>
    <property type="project" value="UniProtKB-SubCell"/>
</dbReference>
<accession>A0A160VCZ9</accession>
<evidence type="ECO:0000256" key="2">
    <source>
        <dbReference type="ARBA" id="ARBA00022475"/>
    </source>
</evidence>
<sequence length="368" mass="40493">MTALTSNPLFQKIYKVFVVILTLYIFLLSIKLLGHSFKLFGKGFAETLIQMTSNPFAGLLIGIVATSLIQSSSTTTSIVVGLVAGGALNLESAVPIVMGANIGTTITNTLVSFGHITNRIEFKRAFSASVVHDFFNILAVIVLFPLEIYYNIITRVAVQMEVLFSGAGGYKAFNPLKAMIDPVIDVFDNLFSYLPYTHIMLMVFSIILMFFALTKLIKTMRSLVLTQLEIIINDYLFKNAFTGLLFGILMTIFVQSSSITTSMIIPLAGAGVVTIRQLFPYTLGANIGTTVTALLAAMTTQNDIAVTVAFSHLVFNIFGIVMLYPFREIPIRLAEWVGEIASVSSKNLTLFIIVYILLHFIPVIFIIF</sequence>
<evidence type="ECO:0000256" key="1">
    <source>
        <dbReference type="ARBA" id="ARBA00004651"/>
    </source>
</evidence>
<feature type="transmembrane region" description="Helical" evidence="6">
    <location>
        <begin position="134"/>
        <end position="153"/>
    </location>
</feature>
<keyword evidence="4 6" id="KW-1133">Transmembrane helix</keyword>
<dbReference type="Pfam" id="PF02690">
    <property type="entry name" value="Na_Pi_cotrans"/>
    <property type="match status" value="2"/>
</dbReference>
<keyword evidence="5 6" id="KW-0472">Membrane</keyword>
<dbReference type="GO" id="GO:0044341">
    <property type="term" value="P:sodium-dependent phosphate transport"/>
    <property type="evidence" value="ECO:0007669"/>
    <property type="project" value="InterPro"/>
</dbReference>
<name>A0A160VCZ9_9ZZZZ</name>